<dbReference type="InterPro" id="IPR004827">
    <property type="entry name" value="bZIP"/>
</dbReference>
<feature type="compositionally biased region" description="Basic and acidic residues" evidence="7">
    <location>
        <begin position="180"/>
        <end position="210"/>
    </location>
</feature>
<evidence type="ECO:0000256" key="1">
    <source>
        <dbReference type="ARBA" id="ARBA00004123"/>
    </source>
</evidence>
<feature type="compositionally biased region" description="Basic and acidic residues" evidence="7">
    <location>
        <begin position="99"/>
        <end position="110"/>
    </location>
</feature>
<dbReference type="GO" id="GO:0045944">
    <property type="term" value="P:positive regulation of transcription by RNA polymerase II"/>
    <property type="evidence" value="ECO:0007669"/>
    <property type="project" value="InterPro"/>
</dbReference>
<feature type="compositionally biased region" description="Acidic residues" evidence="7">
    <location>
        <begin position="232"/>
        <end position="244"/>
    </location>
</feature>
<gene>
    <name evidence="9" type="primary">HY5_1</name>
    <name evidence="9" type="ORF">g.25035</name>
</gene>
<sequence>MPEERARSPLRGDGDAGAGEYRSEEPTKTVYFVPIYAVAVVDPNKHIGKSRLPLDDLWNVGSSENISASQRGLRGKSTEPEVAVEQKRQKMILMRKRGRIPEYDDDDPHKPTPKRLRNRMKAQKSRDKKKAYMNALENKVKELGKMNLELEESCLSLQIKNETLKNEVLESNPGAKEQLMHYYEKLRKDKENALEKPVENQEDSPGKSAEDQAGTSVKWTEITGHEDAHESEFDEEGTPETAVDDQEHTLEEYAEADDPGSMDKKFLEIEDIEGNEGKPTQVGDQEVTSRKSVSIYSQEFISEKFGVADAEGTMRWTVFENNTIPYLEDGVGQHSVLGRSHSSI</sequence>
<feature type="region of interest" description="Disordered" evidence="7">
    <location>
        <begin position="180"/>
        <end position="291"/>
    </location>
</feature>
<evidence type="ECO:0000256" key="7">
    <source>
        <dbReference type="SAM" id="MobiDB-lite"/>
    </source>
</evidence>
<keyword evidence="5" id="KW-0804">Transcription</keyword>
<dbReference type="EMBL" id="GDJX01016913">
    <property type="protein sequence ID" value="JAT51023.1"/>
    <property type="molecule type" value="Transcribed_RNA"/>
</dbReference>
<evidence type="ECO:0000313" key="9">
    <source>
        <dbReference type="EMBL" id="JAT51023.1"/>
    </source>
</evidence>
<dbReference type="SUPFAM" id="SSF57959">
    <property type="entry name" value="Leucine zipper domain"/>
    <property type="match status" value="1"/>
</dbReference>
<evidence type="ECO:0000256" key="5">
    <source>
        <dbReference type="ARBA" id="ARBA00023163"/>
    </source>
</evidence>
<reference evidence="9" key="1">
    <citation type="submission" date="2015-07" db="EMBL/GenBank/DDBJ databases">
        <title>Transcriptome Assembly of Anthurium amnicola.</title>
        <authorList>
            <person name="Suzuki J."/>
        </authorList>
    </citation>
    <scope>NUCLEOTIDE SEQUENCE</scope>
</reference>
<feature type="region of interest" description="Disordered" evidence="7">
    <location>
        <begin position="66"/>
        <end position="131"/>
    </location>
</feature>
<evidence type="ECO:0000259" key="8">
    <source>
        <dbReference type="PROSITE" id="PS50217"/>
    </source>
</evidence>
<dbReference type="Gene3D" id="1.20.5.170">
    <property type="match status" value="1"/>
</dbReference>
<comment type="similarity">
    <text evidence="2">Belongs to the bZIP family.</text>
</comment>
<feature type="domain" description="BZIP" evidence="8">
    <location>
        <begin position="114"/>
        <end position="171"/>
    </location>
</feature>
<feature type="compositionally biased region" description="Basic and acidic residues" evidence="7">
    <location>
        <begin position="76"/>
        <end position="88"/>
    </location>
</feature>
<dbReference type="PANTHER" id="PTHR46714">
    <property type="entry name" value="TRANSCRIPTIONAL ACTIVATOR HAC1"/>
    <property type="match status" value="1"/>
</dbReference>
<organism evidence="9">
    <name type="scientific">Anthurium amnicola</name>
    <dbReference type="NCBI Taxonomy" id="1678845"/>
    <lineage>
        <taxon>Eukaryota</taxon>
        <taxon>Viridiplantae</taxon>
        <taxon>Streptophyta</taxon>
        <taxon>Embryophyta</taxon>
        <taxon>Tracheophyta</taxon>
        <taxon>Spermatophyta</taxon>
        <taxon>Magnoliopsida</taxon>
        <taxon>Liliopsida</taxon>
        <taxon>Araceae</taxon>
        <taxon>Pothoideae</taxon>
        <taxon>Potheae</taxon>
        <taxon>Anthurium</taxon>
    </lineage>
</organism>
<protein>
    <submittedName>
        <fullName evidence="9">Transcription factor HY5</fullName>
    </submittedName>
</protein>
<dbReference type="GO" id="GO:0000981">
    <property type="term" value="F:DNA-binding transcription factor activity, RNA polymerase II-specific"/>
    <property type="evidence" value="ECO:0007669"/>
    <property type="project" value="InterPro"/>
</dbReference>
<evidence type="ECO:0000256" key="4">
    <source>
        <dbReference type="ARBA" id="ARBA00023125"/>
    </source>
</evidence>
<comment type="subcellular location">
    <subcellularLocation>
        <location evidence="1">Nucleus</location>
    </subcellularLocation>
</comment>
<feature type="compositionally biased region" description="Basic residues" evidence="7">
    <location>
        <begin position="111"/>
        <end position="131"/>
    </location>
</feature>
<keyword evidence="6" id="KW-0539">Nucleus</keyword>
<dbReference type="SMART" id="SM00338">
    <property type="entry name" value="BRLZ"/>
    <property type="match status" value="1"/>
</dbReference>
<dbReference type="GO" id="GO:0003677">
    <property type="term" value="F:DNA binding"/>
    <property type="evidence" value="ECO:0007669"/>
    <property type="project" value="UniProtKB-KW"/>
</dbReference>
<feature type="compositionally biased region" description="Basic and acidic residues" evidence="7">
    <location>
        <begin position="1"/>
        <end position="14"/>
    </location>
</feature>
<name>A0A1D1Y8Q3_9ARAE</name>
<feature type="compositionally biased region" description="Basic residues" evidence="7">
    <location>
        <begin position="89"/>
        <end position="98"/>
    </location>
</feature>
<dbReference type="InterPro" id="IPR044280">
    <property type="entry name" value="Hac1/HY5"/>
</dbReference>
<evidence type="ECO:0000256" key="6">
    <source>
        <dbReference type="ARBA" id="ARBA00023242"/>
    </source>
</evidence>
<dbReference type="PANTHER" id="PTHR46714:SF6">
    <property type="entry name" value="TRANSCRIPTIONAL ACTIVATOR HAC1"/>
    <property type="match status" value="1"/>
</dbReference>
<dbReference type="AlphaFoldDB" id="A0A1D1Y8Q3"/>
<evidence type="ECO:0000256" key="3">
    <source>
        <dbReference type="ARBA" id="ARBA00023015"/>
    </source>
</evidence>
<keyword evidence="3" id="KW-0805">Transcription regulation</keyword>
<proteinExistence type="inferred from homology"/>
<dbReference type="InterPro" id="IPR046347">
    <property type="entry name" value="bZIP_sf"/>
</dbReference>
<dbReference type="Pfam" id="PF00170">
    <property type="entry name" value="bZIP_1"/>
    <property type="match status" value="1"/>
</dbReference>
<dbReference type="GO" id="GO:0005634">
    <property type="term" value="C:nucleus"/>
    <property type="evidence" value="ECO:0007669"/>
    <property type="project" value="UniProtKB-SubCell"/>
</dbReference>
<dbReference type="PROSITE" id="PS50217">
    <property type="entry name" value="BZIP"/>
    <property type="match status" value="1"/>
</dbReference>
<accession>A0A1D1Y8Q3</accession>
<evidence type="ECO:0000256" key="2">
    <source>
        <dbReference type="ARBA" id="ARBA00007163"/>
    </source>
</evidence>
<feature type="region of interest" description="Disordered" evidence="7">
    <location>
        <begin position="1"/>
        <end position="24"/>
    </location>
</feature>
<keyword evidence="4" id="KW-0238">DNA-binding</keyword>